<name>A0A1H3ABI5_9PSEU</name>
<protein>
    <recommendedName>
        <fullName evidence="10">Transglycosylase associated protein</fullName>
    </recommendedName>
</protein>
<keyword evidence="5 7" id="KW-1133">Transmembrane helix</keyword>
<feature type="transmembrane region" description="Helical" evidence="7">
    <location>
        <begin position="33"/>
        <end position="57"/>
    </location>
</feature>
<evidence type="ECO:0000313" key="8">
    <source>
        <dbReference type="EMBL" id="SDX26993.1"/>
    </source>
</evidence>
<keyword evidence="3" id="KW-1003">Cell membrane</keyword>
<keyword evidence="6 7" id="KW-0472">Membrane</keyword>
<dbReference type="PANTHER" id="PTHR33884">
    <property type="entry name" value="UPF0410 PROTEIN YMGE"/>
    <property type="match status" value="1"/>
</dbReference>
<evidence type="ECO:0000256" key="2">
    <source>
        <dbReference type="ARBA" id="ARBA00011006"/>
    </source>
</evidence>
<evidence type="ECO:0000256" key="5">
    <source>
        <dbReference type="ARBA" id="ARBA00022989"/>
    </source>
</evidence>
<dbReference type="InterPro" id="IPR007341">
    <property type="entry name" value="Transgly_assoc"/>
</dbReference>
<evidence type="ECO:0000256" key="6">
    <source>
        <dbReference type="ARBA" id="ARBA00023136"/>
    </source>
</evidence>
<reference evidence="8 9" key="1">
    <citation type="submission" date="2016-10" db="EMBL/GenBank/DDBJ databases">
        <authorList>
            <person name="de Groot N.N."/>
        </authorList>
    </citation>
    <scope>NUCLEOTIDE SEQUENCE [LARGE SCALE GENOMIC DNA]</scope>
    <source>
        <strain evidence="8 9">CPCC 202699</strain>
    </source>
</reference>
<comment type="similarity">
    <text evidence="2">Belongs to the UPF0410 family.</text>
</comment>
<evidence type="ECO:0000313" key="9">
    <source>
        <dbReference type="Proteomes" id="UP000199515"/>
    </source>
</evidence>
<sequence length="96" mass="9893">MLGGIWGIITTIVVGLILGVIGRMLAPGDQKIPMWLTIVVGIVAAFIGNWLAGVFGVRHTNGIDWIRHAFQVGAAVIGVIAAAGVYAGIKGGQKTS</sequence>
<evidence type="ECO:0000256" key="3">
    <source>
        <dbReference type="ARBA" id="ARBA00022475"/>
    </source>
</evidence>
<dbReference type="AlphaFoldDB" id="A0A1H3ABI5"/>
<dbReference type="OrthoDB" id="3483802at2"/>
<gene>
    <name evidence="8" type="ORF">SAMN05421504_102864</name>
</gene>
<dbReference type="GO" id="GO:0005886">
    <property type="term" value="C:plasma membrane"/>
    <property type="evidence" value="ECO:0007669"/>
    <property type="project" value="UniProtKB-SubCell"/>
</dbReference>
<dbReference type="EMBL" id="FNON01000002">
    <property type="protein sequence ID" value="SDX26993.1"/>
    <property type="molecule type" value="Genomic_DNA"/>
</dbReference>
<dbReference type="Proteomes" id="UP000199515">
    <property type="component" value="Unassembled WGS sequence"/>
</dbReference>
<evidence type="ECO:0000256" key="4">
    <source>
        <dbReference type="ARBA" id="ARBA00022692"/>
    </source>
</evidence>
<feature type="transmembrane region" description="Helical" evidence="7">
    <location>
        <begin position="6"/>
        <end position="26"/>
    </location>
</feature>
<evidence type="ECO:0008006" key="10">
    <source>
        <dbReference type="Google" id="ProtNLM"/>
    </source>
</evidence>
<dbReference type="STRING" id="589385.SAMN05421504_102864"/>
<organism evidence="8 9">
    <name type="scientific">Amycolatopsis xylanica</name>
    <dbReference type="NCBI Taxonomy" id="589385"/>
    <lineage>
        <taxon>Bacteria</taxon>
        <taxon>Bacillati</taxon>
        <taxon>Actinomycetota</taxon>
        <taxon>Actinomycetes</taxon>
        <taxon>Pseudonocardiales</taxon>
        <taxon>Pseudonocardiaceae</taxon>
        <taxon>Amycolatopsis</taxon>
    </lineage>
</organism>
<dbReference type="RefSeq" id="WP_091288695.1">
    <property type="nucleotide sequence ID" value="NZ_FNON01000002.1"/>
</dbReference>
<keyword evidence="4 7" id="KW-0812">Transmembrane</keyword>
<comment type="subcellular location">
    <subcellularLocation>
        <location evidence="1">Cell membrane</location>
        <topology evidence="1">Multi-pass membrane protein</topology>
    </subcellularLocation>
</comment>
<proteinExistence type="inferred from homology"/>
<evidence type="ECO:0000256" key="1">
    <source>
        <dbReference type="ARBA" id="ARBA00004651"/>
    </source>
</evidence>
<feature type="transmembrane region" description="Helical" evidence="7">
    <location>
        <begin position="69"/>
        <end position="89"/>
    </location>
</feature>
<dbReference type="PANTHER" id="PTHR33884:SF3">
    <property type="entry name" value="UPF0410 PROTEIN YMGE"/>
    <property type="match status" value="1"/>
</dbReference>
<evidence type="ECO:0000256" key="7">
    <source>
        <dbReference type="SAM" id="Phobius"/>
    </source>
</evidence>
<accession>A0A1H3ABI5</accession>
<keyword evidence="9" id="KW-1185">Reference proteome</keyword>